<keyword evidence="2" id="KW-0378">Hydrolase</keyword>
<organism evidence="2 3">
    <name type="scientific">Thermosporothrix hazakensis</name>
    <dbReference type="NCBI Taxonomy" id="644383"/>
    <lineage>
        <taxon>Bacteria</taxon>
        <taxon>Bacillati</taxon>
        <taxon>Chloroflexota</taxon>
        <taxon>Ktedonobacteria</taxon>
        <taxon>Ktedonobacterales</taxon>
        <taxon>Thermosporotrichaceae</taxon>
        <taxon>Thermosporothrix</taxon>
    </lineage>
</organism>
<proteinExistence type="predicted"/>
<keyword evidence="2" id="KW-0547">Nucleotide-binding</keyword>
<dbReference type="EMBL" id="QKUF01000050">
    <property type="protein sequence ID" value="PZW19235.1"/>
    <property type="molecule type" value="Genomic_DNA"/>
</dbReference>
<dbReference type="PANTHER" id="PTHR30153:SF2">
    <property type="entry name" value="REPLICATIVE DNA HELICASE"/>
    <property type="match status" value="1"/>
</dbReference>
<evidence type="ECO:0000313" key="3">
    <source>
        <dbReference type="Proteomes" id="UP000248806"/>
    </source>
</evidence>
<protein>
    <submittedName>
        <fullName evidence="2">Replicative DNA helicase</fullName>
    </submittedName>
</protein>
<keyword evidence="3" id="KW-1185">Reference proteome</keyword>
<dbReference type="GO" id="GO:0006260">
    <property type="term" value="P:DNA replication"/>
    <property type="evidence" value="ECO:0007669"/>
    <property type="project" value="InterPro"/>
</dbReference>
<gene>
    <name evidence="2" type="ORF">EI42_06173</name>
</gene>
<dbReference type="RefSeq" id="WP_111326497.1">
    <property type="nucleotide sequence ID" value="NZ_BIFX01000001.1"/>
</dbReference>
<comment type="caution">
    <text evidence="2">The sequence shown here is derived from an EMBL/GenBank/DDBJ whole genome shotgun (WGS) entry which is preliminary data.</text>
</comment>
<dbReference type="InterPro" id="IPR007694">
    <property type="entry name" value="DNA_helicase_DnaB-like_C"/>
</dbReference>
<keyword evidence="2" id="KW-0067">ATP-binding</keyword>
<feature type="domain" description="SF4 helicase" evidence="1">
    <location>
        <begin position="39"/>
        <end position="319"/>
    </location>
</feature>
<accession>A0A326TV55</accession>
<dbReference type="OrthoDB" id="1004698at2"/>
<dbReference type="SUPFAM" id="SSF52540">
    <property type="entry name" value="P-loop containing nucleoside triphosphate hydrolases"/>
    <property type="match status" value="1"/>
</dbReference>
<keyword evidence="2" id="KW-0347">Helicase</keyword>
<dbReference type="GO" id="GO:0003678">
    <property type="term" value="F:DNA helicase activity"/>
    <property type="evidence" value="ECO:0007669"/>
    <property type="project" value="InterPro"/>
</dbReference>
<dbReference type="AlphaFoldDB" id="A0A326TV55"/>
<name>A0A326TV55_THEHA</name>
<dbReference type="GO" id="GO:0005524">
    <property type="term" value="F:ATP binding"/>
    <property type="evidence" value="ECO:0007669"/>
    <property type="project" value="InterPro"/>
</dbReference>
<sequence length="325" mass="36175">MNVLVVRMPQRPASWRADVVTQDQAVQEARQYVESRMANPSDVWGWSWGFVKLDKLTGGIQWEGTSELTVLGARPSIGKSSFMLSVVLSVARQYAREYPGLEVRVILLEMTPMQVQLRAASALSGVNVIKMRRGQLTFEEKRRVDAAFAHLASLPIKWLKGKHDVSTISKYVRTPSEQSGRSCGFWALDHIGIVPTPDAMRTGNTTFSLGNLSGQLHSLAREVAPGLVLAQLNRQSTQRKDPTPTASDLYGADKILQDCDNLLLLHRPEKYIERAPDEVPERELAYVLVAKQREGFDGVKIPVLYINSFGGWADLSEEEAELMGV</sequence>
<evidence type="ECO:0000313" key="2">
    <source>
        <dbReference type="EMBL" id="PZW19235.1"/>
    </source>
</evidence>
<dbReference type="GO" id="GO:0005829">
    <property type="term" value="C:cytosol"/>
    <property type="evidence" value="ECO:0007669"/>
    <property type="project" value="TreeGrafter"/>
</dbReference>
<dbReference type="Pfam" id="PF03796">
    <property type="entry name" value="DnaB_C"/>
    <property type="match status" value="1"/>
</dbReference>
<reference evidence="2 3" key="1">
    <citation type="submission" date="2018-06" db="EMBL/GenBank/DDBJ databases">
        <title>Genomic Encyclopedia of Archaeal and Bacterial Type Strains, Phase II (KMG-II): from individual species to whole genera.</title>
        <authorList>
            <person name="Goeker M."/>
        </authorList>
    </citation>
    <scope>NUCLEOTIDE SEQUENCE [LARGE SCALE GENOMIC DNA]</scope>
    <source>
        <strain evidence="2 3">ATCC BAA-1881</strain>
    </source>
</reference>
<dbReference type="Gene3D" id="3.40.50.300">
    <property type="entry name" value="P-loop containing nucleotide triphosphate hydrolases"/>
    <property type="match status" value="1"/>
</dbReference>
<dbReference type="Proteomes" id="UP000248806">
    <property type="component" value="Unassembled WGS sequence"/>
</dbReference>
<evidence type="ECO:0000259" key="1">
    <source>
        <dbReference type="PROSITE" id="PS51199"/>
    </source>
</evidence>
<dbReference type="PANTHER" id="PTHR30153">
    <property type="entry name" value="REPLICATIVE DNA HELICASE DNAB"/>
    <property type="match status" value="1"/>
</dbReference>
<dbReference type="InterPro" id="IPR027417">
    <property type="entry name" value="P-loop_NTPase"/>
</dbReference>
<dbReference type="PROSITE" id="PS51199">
    <property type="entry name" value="SF4_HELICASE"/>
    <property type="match status" value="1"/>
</dbReference>